<dbReference type="GO" id="GO:0006401">
    <property type="term" value="P:RNA catabolic process"/>
    <property type="evidence" value="ECO:0007669"/>
    <property type="project" value="InterPro"/>
</dbReference>
<sequence>MLALQPPSSQRKLTPNLLPCSIKHNGPVPIHPRYWSPTKPSGVTKTSTSYLRGRLLRGRHVALPAGYTGVVLQNSSATLPSAKADGNGGLTCAGAGVSMVDRLRAMEGEGVEDEEDEDGEGPELEEVMAVKLLEEKGRFEEVVVWGHEAVVEADDEFVRGVEEWVGFAQAMHEYSTASEMAVKEAA</sequence>
<dbReference type="Gene3D" id="2.40.128.680">
    <property type="match status" value="1"/>
</dbReference>
<comment type="caution">
    <text evidence="1">The sequence shown here is derived from an EMBL/GenBank/DDBJ whole genome shotgun (WGS) entry which is preliminary data.</text>
</comment>
<keyword evidence="2" id="KW-1185">Reference proteome</keyword>
<dbReference type="Proteomes" id="UP001271007">
    <property type="component" value="Unassembled WGS sequence"/>
</dbReference>
<dbReference type="CDD" id="cd09271">
    <property type="entry name" value="RNase_H2-C"/>
    <property type="match status" value="1"/>
</dbReference>
<dbReference type="PANTHER" id="PTHR47204">
    <property type="entry name" value="OS02G0168900 PROTEIN"/>
    <property type="match status" value="1"/>
</dbReference>
<dbReference type="Pfam" id="PF08615">
    <property type="entry name" value="RNase_H2_suC"/>
    <property type="match status" value="1"/>
</dbReference>
<name>A0AAJ0GC87_9PEZI</name>
<organism evidence="1 2">
    <name type="scientific">Extremus antarcticus</name>
    <dbReference type="NCBI Taxonomy" id="702011"/>
    <lineage>
        <taxon>Eukaryota</taxon>
        <taxon>Fungi</taxon>
        <taxon>Dikarya</taxon>
        <taxon>Ascomycota</taxon>
        <taxon>Pezizomycotina</taxon>
        <taxon>Dothideomycetes</taxon>
        <taxon>Dothideomycetidae</taxon>
        <taxon>Mycosphaerellales</taxon>
        <taxon>Extremaceae</taxon>
        <taxon>Extremus</taxon>
    </lineage>
</organism>
<accession>A0AAJ0GC87</accession>
<proteinExistence type="predicted"/>
<dbReference type="AlphaFoldDB" id="A0AAJ0GC87"/>
<evidence type="ECO:0000313" key="1">
    <source>
        <dbReference type="EMBL" id="KAK3053562.1"/>
    </source>
</evidence>
<protein>
    <submittedName>
        <fullName evidence="1">Uncharacterized protein</fullName>
    </submittedName>
</protein>
<reference evidence="1" key="1">
    <citation type="submission" date="2023-04" db="EMBL/GenBank/DDBJ databases">
        <title>Black Yeasts Isolated from many extreme environments.</title>
        <authorList>
            <person name="Coleine C."/>
            <person name="Stajich J.E."/>
            <person name="Selbmann L."/>
        </authorList>
    </citation>
    <scope>NUCLEOTIDE SEQUENCE</scope>
    <source>
        <strain evidence="1">CCFEE 5312</strain>
    </source>
</reference>
<dbReference type="GO" id="GO:0032299">
    <property type="term" value="C:ribonuclease H2 complex"/>
    <property type="evidence" value="ECO:0007669"/>
    <property type="project" value="InterPro"/>
</dbReference>
<gene>
    <name evidence="1" type="ORF">LTR09_005306</name>
</gene>
<dbReference type="EMBL" id="JAWDJX010000015">
    <property type="protein sequence ID" value="KAK3053562.1"/>
    <property type="molecule type" value="Genomic_DNA"/>
</dbReference>
<dbReference type="InterPro" id="IPR013924">
    <property type="entry name" value="RNase_H2_suC"/>
</dbReference>
<dbReference type="PANTHER" id="PTHR47204:SF1">
    <property type="entry name" value="RIBONUCLEASE H2 SUBUNIT C"/>
    <property type="match status" value="1"/>
</dbReference>
<evidence type="ECO:0000313" key="2">
    <source>
        <dbReference type="Proteomes" id="UP001271007"/>
    </source>
</evidence>